<accession>A0AAW2H3Z0</accession>
<dbReference type="EMBL" id="JADYXP020000001">
    <property type="protein sequence ID" value="KAL0134260.1"/>
    <property type="molecule type" value="Genomic_DNA"/>
</dbReference>
<dbReference type="AlphaFoldDB" id="A0AAW2H3Z0"/>
<sequence>MRDKKIDFIGWRCCSPVRSKYFSIKKNIKKYYPPTLYNAHRYRSVGRSSSRVPNRVMRGTRRRLPCTSASLVYENHRTYIRAIGLAWINRNYLNGFNVVNVVNPEAARMAMRQSAQSLHMHGRHLHDVYVNRAMRQNILNTGLNRCRMRRACARHLFHAVVENKIKKIAPPPVSILSLRRSFQSRFIGARIVCKNHVGRRTRNRKRTRTPSSPSPIQFDSVDDDKLNFLSKIQKLKLFILLRAGDIVREISRYRCESFDLHLSWIYEPRVSPVFLPSRKDPLLPVRAAFCEIRRRCHCRQCSIYLKTEKKRNRERENLHRYVIEIYI</sequence>
<evidence type="ECO:0000313" key="1">
    <source>
        <dbReference type="EMBL" id="KAL0134260.1"/>
    </source>
</evidence>
<evidence type="ECO:0000313" key="2">
    <source>
        <dbReference type="Proteomes" id="UP001430953"/>
    </source>
</evidence>
<comment type="caution">
    <text evidence="1">The sequence shown here is derived from an EMBL/GenBank/DDBJ whole genome shotgun (WGS) entry which is preliminary data.</text>
</comment>
<name>A0AAW2H3Z0_9HYME</name>
<dbReference type="Proteomes" id="UP001430953">
    <property type="component" value="Unassembled WGS sequence"/>
</dbReference>
<reference evidence="1 2" key="1">
    <citation type="submission" date="2023-03" db="EMBL/GenBank/DDBJ databases">
        <title>High recombination rates correlate with genetic variation in Cardiocondyla obscurior ants.</title>
        <authorList>
            <person name="Errbii M."/>
        </authorList>
    </citation>
    <scope>NUCLEOTIDE SEQUENCE [LARGE SCALE GENOMIC DNA]</scope>
    <source>
        <strain evidence="1">Alpha-2009</strain>
        <tissue evidence="1">Whole body</tissue>
    </source>
</reference>
<protein>
    <submittedName>
        <fullName evidence="1">Uncharacterized protein</fullName>
    </submittedName>
</protein>
<proteinExistence type="predicted"/>
<organism evidence="1 2">
    <name type="scientific">Cardiocondyla obscurior</name>
    <dbReference type="NCBI Taxonomy" id="286306"/>
    <lineage>
        <taxon>Eukaryota</taxon>
        <taxon>Metazoa</taxon>
        <taxon>Ecdysozoa</taxon>
        <taxon>Arthropoda</taxon>
        <taxon>Hexapoda</taxon>
        <taxon>Insecta</taxon>
        <taxon>Pterygota</taxon>
        <taxon>Neoptera</taxon>
        <taxon>Endopterygota</taxon>
        <taxon>Hymenoptera</taxon>
        <taxon>Apocrita</taxon>
        <taxon>Aculeata</taxon>
        <taxon>Formicoidea</taxon>
        <taxon>Formicidae</taxon>
        <taxon>Myrmicinae</taxon>
        <taxon>Cardiocondyla</taxon>
    </lineage>
</organism>
<gene>
    <name evidence="1" type="ORF">PUN28_001214</name>
</gene>
<keyword evidence="2" id="KW-1185">Reference proteome</keyword>